<feature type="transmembrane region" description="Helical" evidence="2">
    <location>
        <begin position="22"/>
        <end position="41"/>
    </location>
</feature>
<evidence type="ECO:0000256" key="1">
    <source>
        <dbReference type="SAM" id="MobiDB-lite"/>
    </source>
</evidence>
<organism evidence="4 5">
    <name type="scientific">Didymella pomorum</name>
    <dbReference type="NCBI Taxonomy" id="749634"/>
    <lineage>
        <taxon>Eukaryota</taxon>
        <taxon>Fungi</taxon>
        <taxon>Dikarya</taxon>
        <taxon>Ascomycota</taxon>
        <taxon>Pezizomycotina</taxon>
        <taxon>Dothideomycetes</taxon>
        <taxon>Pleosporomycetidae</taxon>
        <taxon>Pleosporales</taxon>
        <taxon>Pleosporineae</taxon>
        <taxon>Didymellaceae</taxon>
        <taxon>Didymella</taxon>
    </lineage>
</organism>
<feature type="compositionally biased region" description="Polar residues" evidence="1">
    <location>
        <begin position="195"/>
        <end position="204"/>
    </location>
</feature>
<gene>
    <name evidence="4" type="ORF">N0V91_010687</name>
</gene>
<dbReference type="OrthoDB" id="5327148at2759"/>
<evidence type="ECO:0000313" key="5">
    <source>
        <dbReference type="Proteomes" id="UP001140510"/>
    </source>
</evidence>
<keyword evidence="2" id="KW-1133">Transmembrane helix</keyword>
<feature type="domain" description="DUF7598" evidence="3">
    <location>
        <begin position="13"/>
        <end position="147"/>
    </location>
</feature>
<dbReference type="InterPro" id="IPR056019">
    <property type="entry name" value="DUF7598"/>
</dbReference>
<dbReference type="AlphaFoldDB" id="A0A9W9D0X5"/>
<feature type="transmembrane region" description="Helical" evidence="2">
    <location>
        <begin position="126"/>
        <end position="148"/>
    </location>
</feature>
<name>A0A9W9D0X5_9PLEO</name>
<evidence type="ECO:0000256" key="2">
    <source>
        <dbReference type="SAM" id="Phobius"/>
    </source>
</evidence>
<dbReference type="EMBL" id="JAPEVA010000149">
    <property type="protein sequence ID" value="KAJ4395667.1"/>
    <property type="molecule type" value="Genomic_DNA"/>
</dbReference>
<feature type="transmembrane region" description="Helical" evidence="2">
    <location>
        <begin position="48"/>
        <end position="68"/>
    </location>
</feature>
<sequence length="361" mass="39215">MALLSAEHLAGPGFIILNVQRGLNIIALASVVASSIVMLVKTFIVSKFFFFDATSHVITAVVGIFLIVSECSLFRRFFARNWPLLSPAHGFVTLGCAMMVLGLNMLGNMNKEATSQGTLGLPFWRLLVASGILAIVIGFFNVIASYIFCDRARGITARSVRSRGAIAVSEADAESQRYEFDPKHKAFTISTHHTGSVASRSQFGHSPPMRTVSNGGSPPPMRMGTPPAMGAPTPRVDCGSPQLGPQESTNRLSTFAFSPISAFKSVRGSFLPSYHSTSPAKPGFFGHRPSSSIYSRTTYGGEPAKKKFWQRMAREEEPEVPRVPAEISGPLNINPQFAHLVKPNLAHHPSVRRPEADFDKI</sequence>
<comment type="caution">
    <text evidence="4">The sequence shown here is derived from an EMBL/GenBank/DDBJ whole genome shotgun (WGS) entry which is preliminary data.</text>
</comment>
<keyword evidence="5" id="KW-1185">Reference proteome</keyword>
<dbReference type="Pfam" id="PF24535">
    <property type="entry name" value="DUF7598"/>
    <property type="match status" value="1"/>
</dbReference>
<feature type="region of interest" description="Disordered" evidence="1">
    <location>
        <begin position="195"/>
        <end position="219"/>
    </location>
</feature>
<proteinExistence type="predicted"/>
<reference evidence="4" key="1">
    <citation type="submission" date="2022-10" db="EMBL/GenBank/DDBJ databases">
        <title>Tapping the CABI collections for fungal endophytes: first genome assemblies for Collariella, Neodidymelliopsis, Ascochyta clinopodiicola, Didymella pomorum, Didymosphaeria variabile, Neocosmospora piperis and Neocucurbitaria cava.</title>
        <authorList>
            <person name="Hill R."/>
        </authorList>
    </citation>
    <scope>NUCLEOTIDE SEQUENCE</scope>
    <source>
        <strain evidence="4">IMI 355091</strain>
    </source>
</reference>
<keyword evidence="2" id="KW-0472">Membrane</keyword>
<evidence type="ECO:0000313" key="4">
    <source>
        <dbReference type="EMBL" id="KAJ4395667.1"/>
    </source>
</evidence>
<evidence type="ECO:0000259" key="3">
    <source>
        <dbReference type="Pfam" id="PF24535"/>
    </source>
</evidence>
<keyword evidence="2" id="KW-0812">Transmembrane</keyword>
<accession>A0A9W9D0X5</accession>
<dbReference type="Proteomes" id="UP001140510">
    <property type="component" value="Unassembled WGS sequence"/>
</dbReference>
<feature type="transmembrane region" description="Helical" evidence="2">
    <location>
        <begin position="88"/>
        <end position="106"/>
    </location>
</feature>
<protein>
    <recommendedName>
        <fullName evidence="3">DUF7598 domain-containing protein</fullName>
    </recommendedName>
</protein>